<dbReference type="Pfam" id="PF16805">
    <property type="entry name" value="Trans_coact"/>
    <property type="match status" value="1"/>
</dbReference>
<dbReference type="RefSeq" id="YP_003969397.1">
    <property type="nucleotide sequence ID" value="NC_014636.1"/>
</dbReference>
<dbReference type="KEGG" id="vg:9861515"/>
<proteinExistence type="predicted"/>
<name>E1A2K5_9CAUD</name>
<accession>E1A2K5</accession>
<protein>
    <submittedName>
        <fullName evidence="1">Late promoter transcription accessory protein</fullName>
    </submittedName>
</protein>
<dbReference type="Gene3D" id="1.10.10.2850">
    <property type="entry name" value="Phage late-transcription coactivator-like"/>
    <property type="match status" value="1"/>
</dbReference>
<evidence type="ECO:0000313" key="1">
    <source>
        <dbReference type="EMBL" id="ADM79951.1"/>
    </source>
</evidence>
<keyword evidence="2" id="KW-1185">Reference proteome</keyword>
<dbReference type="EMBL" id="HM452126">
    <property type="protein sequence ID" value="ADM79951.1"/>
    <property type="molecule type" value="Genomic_DNA"/>
</dbReference>
<reference evidence="1 2" key="1">
    <citation type="journal article" date="2012" name="Vet. Microbiol.">
        <title>Complete genome sequence and characterization of a broad-host range T4-like bacteriophage phiAS5 infecting Aeromonas salmonicida subsp. salmonicida.</title>
        <authorList>
            <person name="Kim J.H."/>
            <person name="Son J.S."/>
            <person name="Choi Y.J."/>
            <person name="Choresca C.H.Jr."/>
            <person name="Shin S.P."/>
            <person name="Han J.E."/>
            <person name="Jun J.W."/>
            <person name="Park S.C."/>
        </authorList>
    </citation>
    <scope>NUCLEOTIDE SEQUENCE [LARGE SCALE GENOMIC DNA]</scope>
</reference>
<evidence type="ECO:0000313" key="2">
    <source>
        <dbReference type="Proteomes" id="UP000002236"/>
    </source>
</evidence>
<dbReference type="GeneID" id="9861515"/>
<gene>
    <name evidence="1" type="ORF">phiAS5_ORF0108</name>
</gene>
<dbReference type="Proteomes" id="UP000002236">
    <property type="component" value="Segment"/>
</dbReference>
<dbReference type="OrthoDB" id="26299at10239"/>
<sequence>MEKKTEISKIDFSLMVEARSRDLGLSLIESCLEVAEELDIEPMDIPRLIYPALKDKMEQEGIENRTIKPDNNATLDFLGA</sequence>
<dbReference type="InterPro" id="IPR042071">
    <property type="entry name" value="Trans_coact_sf"/>
</dbReference>
<dbReference type="InterPro" id="IPR031836">
    <property type="entry name" value="Trans_coact"/>
</dbReference>
<organism evidence="1 2">
    <name type="scientific">Aeromonas phage phiAS5</name>
    <dbReference type="NCBI Taxonomy" id="879630"/>
    <lineage>
        <taxon>Viruses</taxon>
        <taxon>Duplodnaviria</taxon>
        <taxon>Heunggongvirae</taxon>
        <taxon>Uroviricota</taxon>
        <taxon>Caudoviricetes</taxon>
        <taxon>Pantevenvirales</taxon>
        <taxon>Straboviridae</taxon>
        <taxon>Chrysonvirus</taxon>
        <taxon>Chrysonvirus as5</taxon>
    </lineage>
</organism>